<name>A0A084W2I7_ANOSI</name>
<dbReference type="VEuPathDB" id="VectorBase:ASIC012214"/>
<dbReference type="EnsemblMetazoa" id="ASIC012214-RA">
    <property type="protein sequence ID" value="ASIC012214-PA"/>
    <property type="gene ID" value="ASIC012214"/>
</dbReference>
<keyword evidence="1" id="KW-0732">Signal</keyword>
<proteinExistence type="predicted"/>
<evidence type="ECO:0000313" key="3">
    <source>
        <dbReference type="EnsemblMetazoa" id="ASIC012214-PA"/>
    </source>
</evidence>
<dbReference type="AlphaFoldDB" id="A0A084W2I7"/>
<keyword evidence="4" id="KW-1185">Reference proteome</keyword>
<dbReference type="EMBL" id="ATLV01019621">
    <property type="status" value="NOT_ANNOTATED_CDS"/>
    <property type="molecule type" value="Genomic_DNA"/>
</dbReference>
<accession>A0A084W2I7</accession>
<reference evidence="3" key="2">
    <citation type="submission" date="2020-05" db="UniProtKB">
        <authorList>
            <consortium name="EnsemblMetazoa"/>
        </authorList>
    </citation>
    <scope>IDENTIFICATION</scope>
</reference>
<dbReference type="Proteomes" id="UP000030765">
    <property type="component" value="Unassembled WGS sequence"/>
</dbReference>
<dbReference type="EMBL" id="KE525275">
    <property type="protein sequence ID" value="KFB44431.1"/>
    <property type="molecule type" value="Genomic_DNA"/>
</dbReference>
<reference evidence="2 4" key="1">
    <citation type="journal article" date="2014" name="BMC Genomics">
        <title>Genome sequence of Anopheles sinensis provides insight into genetics basis of mosquito competence for malaria parasites.</title>
        <authorList>
            <person name="Zhou D."/>
            <person name="Zhang D."/>
            <person name="Ding G."/>
            <person name="Shi L."/>
            <person name="Hou Q."/>
            <person name="Ye Y."/>
            <person name="Xu Y."/>
            <person name="Zhou H."/>
            <person name="Xiong C."/>
            <person name="Li S."/>
            <person name="Yu J."/>
            <person name="Hong S."/>
            <person name="Yu X."/>
            <person name="Zou P."/>
            <person name="Chen C."/>
            <person name="Chang X."/>
            <person name="Wang W."/>
            <person name="Lv Y."/>
            <person name="Sun Y."/>
            <person name="Ma L."/>
            <person name="Shen B."/>
            <person name="Zhu C."/>
        </authorList>
    </citation>
    <scope>NUCLEOTIDE SEQUENCE [LARGE SCALE GENOMIC DNA]</scope>
</reference>
<organism evidence="2">
    <name type="scientific">Anopheles sinensis</name>
    <name type="common">Mosquito</name>
    <dbReference type="NCBI Taxonomy" id="74873"/>
    <lineage>
        <taxon>Eukaryota</taxon>
        <taxon>Metazoa</taxon>
        <taxon>Ecdysozoa</taxon>
        <taxon>Arthropoda</taxon>
        <taxon>Hexapoda</taxon>
        <taxon>Insecta</taxon>
        <taxon>Pterygota</taxon>
        <taxon>Neoptera</taxon>
        <taxon>Endopterygota</taxon>
        <taxon>Diptera</taxon>
        <taxon>Nematocera</taxon>
        <taxon>Culicoidea</taxon>
        <taxon>Culicidae</taxon>
        <taxon>Anophelinae</taxon>
        <taxon>Anopheles</taxon>
    </lineage>
</organism>
<evidence type="ECO:0000313" key="2">
    <source>
        <dbReference type="EMBL" id="KFB44431.1"/>
    </source>
</evidence>
<sequence>MRSFAVLLLAVCSLLSHWDFLLAVDNHRLWQEPEWTARSLPGSFPVEELVTLVGTSIAEVEISRAKVLKDNAANTVKNNGDFSLT</sequence>
<feature type="signal peptide" evidence="1">
    <location>
        <begin position="1"/>
        <end position="23"/>
    </location>
</feature>
<evidence type="ECO:0000256" key="1">
    <source>
        <dbReference type="SAM" id="SignalP"/>
    </source>
</evidence>
<gene>
    <name evidence="2" type="ORF">ZHAS_00012214</name>
</gene>
<feature type="chain" id="PRO_5001784445" evidence="1">
    <location>
        <begin position="24"/>
        <end position="85"/>
    </location>
</feature>
<protein>
    <submittedName>
        <fullName evidence="2 3">Uncharacterized protein</fullName>
    </submittedName>
</protein>
<evidence type="ECO:0000313" key="4">
    <source>
        <dbReference type="Proteomes" id="UP000030765"/>
    </source>
</evidence>